<dbReference type="PANTHER" id="PTHR43130">
    <property type="entry name" value="ARAC-FAMILY TRANSCRIPTIONAL REGULATOR"/>
    <property type="match status" value="1"/>
</dbReference>
<dbReference type="PANTHER" id="PTHR43130:SF15">
    <property type="entry name" value="THIJ_PFPI FAMILY PROTEIN (AFU_ORTHOLOGUE AFUA_5G14240)"/>
    <property type="match status" value="1"/>
</dbReference>
<dbReference type="Pfam" id="PF01965">
    <property type="entry name" value="DJ-1_PfpI"/>
    <property type="match status" value="1"/>
</dbReference>
<dbReference type="EMBL" id="QMDL01000002">
    <property type="protein sequence ID" value="RMJ04637.1"/>
    <property type="molecule type" value="Genomic_DNA"/>
</dbReference>
<comment type="caution">
    <text evidence="2">The sequence shown here is derived from an EMBL/GenBank/DDBJ whole genome shotgun (WGS) entry which is preliminary data.</text>
</comment>
<dbReference type="Gene3D" id="3.40.50.880">
    <property type="match status" value="1"/>
</dbReference>
<dbReference type="InterPro" id="IPR052158">
    <property type="entry name" value="INH-QAR"/>
</dbReference>
<dbReference type="GO" id="GO:0050549">
    <property type="term" value="F:cyclohexyl-isocyanide hydratase activity"/>
    <property type="evidence" value="ECO:0007669"/>
    <property type="project" value="UniProtKB-EC"/>
</dbReference>
<dbReference type="AlphaFoldDB" id="A0A3M2RH27"/>
<dbReference type="Proteomes" id="UP000265903">
    <property type="component" value="Unassembled WGS sequence"/>
</dbReference>
<organism evidence="2 3">
    <name type="scientific">Marinobacter litoralis</name>
    <dbReference type="NCBI Taxonomy" id="187981"/>
    <lineage>
        <taxon>Bacteria</taxon>
        <taxon>Pseudomonadati</taxon>
        <taxon>Pseudomonadota</taxon>
        <taxon>Gammaproteobacteria</taxon>
        <taxon>Pseudomonadales</taxon>
        <taxon>Marinobacteraceae</taxon>
        <taxon>Marinobacter</taxon>
    </lineage>
</organism>
<dbReference type="RefSeq" id="WP_114334692.1">
    <property type="nucleotide sequence ID" value="NZ_QMDL01000002.1"/>
</dbReference>
<sequence>MKNKRSIGVVLFPGFELLDVFGPLEMYGLAPDHFEIQLVSEKGGEVASAQGPRSVADVAFCDAPSFDILLVPGGIGTRAEVLNDVFLQWVVGQSKTCEYVTSVCTGSALLAKAGILDGVSATTNKKAFDWAASQSERVHWVKEARWVEDGRFFTSSGVSAGIDMTLALIQKMLGPDMANSIATLAEYEWQNDASRDPFARIYGLV</sequence>
<accession>A0A3M2RH27</accession>
<keyword evidence="2" id="KW-0456">Lyase</keyword>
<dbReference type="SUPFAM" id="SSF52317">
    <property type="entry name" value="Class I glutamine amidotransferase-like"/>
    <property type="match status" value="1"/>
</dbReference>
<dbReference type="EC" id="4.2.1.103" evidence="2"/>
<keyword evidence="3" id="KW-1185">Reference proteome</keyword>
<evidence type="ECO:0000259" key="1">
    <source>
        <dbReference type="Pfam" id="PF01965"/>
    </source>
</evidence>
<proteinExistence type="predicted"/>
<gene>
    <name evidence="2" type="primary">inhA</name>
    <name evidence="2" type="ORF">DOQ08_01960</name>
</gene>
<dbReference type="InterPro" id="IPR002818">
    <property type="entry name" value="DJ-1/PfpI"/>
</dbReference>
<dbReference type="CDD" id="cd03139">
    <property type="entry name" value="GATase1_PfpI_2"/>
    <property type="match status" value="1"/>
</dbReference>
<evidence type="ECO:0000313" key="2">
    <source>
        <dbReference type="EMBL" id="RMJ04637.1"/>
    </source>
</evidence>
<feature type="domain" description="DJ-1/PfpI" evidence="1">
    <location>
        <begin position="6"/>
        <end position="170"/>
    </location>
</feature>
<dbReference type="InterPro" id="IPR029062">
    <property type="entry name" value="Class_I_gatase-like"/>
</dbReference>
<protein>
    <submittedName>
        <fullName evidence="2">Isonitrile hydratase</fullName>
        <ecNumber evidence="2">4.2.1.103</ecNumber>
    </submittedName>
</protein>
<evidence type="ECO:0000313" key="3">
    <source>
        <dbReference type="Proteomes" id="UP000265903"/>
    </source>
</evidence>
<dbReference type="OrthoDB" id="9803764at2"/>
<name>A0A3M2RH27_9GAMM</name>
<reference evidence="2 3" key="1">
    <citation type="submission" date="2018-08" db="EMBL/GenBank/DDBJ databases">
        <title>Whole Genome Sequence of the Moderate Halophilic Marine Bacterium Marinobacter litoralis Sw-45.</title>
        <authorList>
            <person name="Musa H."/>
        </authorList>
    </citation>
    <scope>NUCLEOTIDE SEQUENCE [LARGE SCALE GENOMIC DNA]</scope>
    <source>
        <strain evidence="2 3">Sw-45</strain>
    </source>
</reference>